<name>A0ACA9QA03_9GLOM</name>
<dbReference type="EMBL" id="CAJVPT010047750">
    <property type="protein sequence ID" value="CAG8740662.1"/>
    <property type="molecule type" value="Genomic_DNA"/>
</dbReference>
<organism evidence="1 2">
    <name type="scientific">Acaulospora colombiana</name>
    <dbReference type="NCBI Taxonomy" id="27376"/>
    <lineage>
        <taxon>Eukaryota</taxon>
        <taxon>Fungi</taxon>
        <taxon>Fungi incertae sedis</taxon>
        <taxon>Mucoromycota</taxon>
        <taxon>Glomeromycotina</taxon>
        <taxon>Glomeromycetes</taxon>
        <taxon>Diversisporales</taxon>
        <taxon>Acaulosporaceae</taxon>
        <taxon>Acaulospora</taxon>
    </lineage>
</organism>
<evidence type="ECO:0000313" key="1">
    <source>
        <dbReference type="EMBL" id="CAG8740662.1"/>
    </source>
</evidence>
<reference evidence="1" key="1">
    <citation type="submission" date="2021-06" db="EMBL/GenBank/DDBJ databases">
        <authorList>
            <person name="Kallberg Y."/>
            <person name="Tangrot J."/>
            <person name="Rosling A."/>
        </authorList>
    </citation>
    <scope>NUCLEOTIDE SEQUENCE</scope>
    <source>
        <strain evidence="1">CL356</strain>
    </source>
</reference>
<feature type="non-terminal residue" evidence="1">
    <location>
        <position position="246"/>
    </location>
</feature>
<sequence length="246" mass="27685">LFALSPSHLVHPKKRLSPCLKILASPKNSTTLSVKEKTGEFLLPEGYTFNPGGQPMNQAAFRLAETLMKEADRRDPDAHAIMSADYLGYGVLDLIHGVLDSVYKKSSKKEWMDSWHELTALSILMNSFSDFMTIDDGDTVMAADKVFGALVVKVLKALEPEFAEKGEAELPDLEFCLHSMADVGDMTSDFGGGKYTKILKSYARHLFGRQSQEYRQARIEAIKRTYQKFYQTLPNDKKQEYVDKSV</sequence>
<evidence type="ECO:0000313" key="2">
    <source>
        <dbReference type="Proteomes" id="UP000789525"/>
    </source>
</evidence>
<accession>A0ACA9QA03</accession>
<feature type="non-terminal residue" evidence="1">
    <location>
        <position position="1"/>
    </location>
</feature>
<proteinExistence type="predicted"/>
<gene>
    <name evidence="1" type="ORF">ACOLOM_LOCUS12158</name>
</gene>
<dbReference type="Proteomes" id="UP000789525">
    <property type="component" value="Unassembled WGS sequence"/>
</dbReference>
<keyword evidence="2" id="KW-1185">Reference proteome</keyword>
<protein>
    <submittedName>
        <fullName evidence="1">14760_t:CDS:1</fullName>
    </submittedName>
</protein>
<comment type="caution">
    <text evidence="1">The sequence shown here is derived from an EMBL/GenBank/DDBJ whole genome shotgun (WGS) entry which is preliminary data.</text>
</comment>